<evidence type="ECO:0000313" key="4">
    <source>
        <dbReference type="Proteomes" id="UP000037712"/>
    </source>
</evidence>
<reference evidence="4" key="2">
    <citation type="submission" date="2015-01" db="EMBL/GenBank/DDBJ databases">
        <title>Draft genome sequence of potential hydrocarbon metabolising strain of Rhodococcus rhodochrous.</title>
        <authorList>
            <person name="Aggarwal R.K."/>
            <person name="Dawar C."/>
        </authorList>
    </citation>
    <scope>NUCLEOTIDE SEQUENCE [LARGE SCALE GENOMIC DNA]</scope>
    <source>
        <strain evidence="4">KG-21</strain>
    </source>
</reference>
<evidence type="ECO:0000256" key="1">
    <source>
        <dbReference type="SAM" id="MobiDB-lite"/>
    </source>
</evidence>
<proteinExistence type="predicted"/>
<dbReference type="PATRIC" id="fig|1441923.3.peg.2465"/>
<accession>A0A0M9WP13</accession>
<sequence length="617" mass="67617">MTPPPNTARRRRGGGTPPKPAPRKLGAVRRSQLVTTYGVGSMVAVDNESFIIAGIDAWDVSEAVPVYERRLSQILGVDSFKLPPAPDPDQATGGVVAHRFPEFYSCPGCKVLQRFYKFNSEKGRARCDECSEDLVPSRFVIACDYGHIDDFPYWQWAHRDVDREPGKCGGALSLETDGSTASLRSVVIKCDCGIPDVSMEGAFRAKALKDLGIRCSGHTPWLQNATRERCDQRPRVMQRGSSSAWHPIMNSALSIPPWGEGLYALVEREKLIGAPEDYVRFYFKSRQGVLDKFKASVEDVIEVVKAFEEREAPSEDGDVPPARTSSTLRQEEYKALVRGRNEEHVAEYQPFVCEAPDGDLTEVREFGIAGSMLVKRLREVRVLSSFVRGEAPSEADSENRHARLSATGKTDWLPAMEVIGEGVFLKLDEARLSRWEKNSAVRDRAARIRANHTALLRERAGAGKAGTDKRVESHVIPRFLLLHTLAHVLINEFSLDAGYPASALRERLYSDNEMAGVLIYTATSDSAGSLGGIVAQGEPSKLASTLHAALARAEWCSNDPLCMESESSGAGSVNLAACHACALLPETSCESLNSFLDRAMLIGDQTGTVPGYFADLP</sequence>
<dbReference type="Proteomes" id="UP000037712">
    <property type="component" value="Unassembled WGS sequence"/>
</dbReference>
<comment type="caution">
    <text evidence="3">The sequence shown here is derived from an EMBL/GenBank/DDBJ whole genome shotgun (WGS) entry which is preliminary data.</text>
</comment>
<feature type="region of interest" description="Disordered" evidence="1">
    <location>
        <begin position="1"/>
        <end position="26"/>
    </location>
</feature>
<evidence type="ECO:0000313" key="3">
    <source>
        <dbReference type="EMBL" id="KOS56167.1"/>
    </source>
</evidence>
<gene>
    <name evidence="3" type="ORF">Z051_11195</name>
</gene>
<feature type="domain" description="MrfA-like Zn-binding" evidence="2">
    <location>
        <begin position="485"/>
        <end position="581"/>
    </location>
</feature>
<dbReference type="RefSeq" id="WP_054372736.1">
    <property type="nucleotide sequence ID" value="NZ_AZYO01000023.1"/>
</dbReference>
<dbReference type="InterPro" id="IPR018973">
    <property type="entry name" value="MZB"/>
</dbReference>
<dbReference type="Pfam" id="PF09369">
    <property type="entry name" value="MZB"/>
    <property type="match status" value="1"/>
</dbReference>
<reference evidence="3 4" key="1">
    <citation type="journal article" date="2015" name="Genome Announc.">
        <title>Draft Genome Sequence of Rhodococcus rhodochrous Strain KG-21, a Soil Isolate from Oil Fields of Krishna-Godavari Basin, India.</title>
        <authorList>
            <person name="Dawar C."/>
            <person name="Aggarwal R.K."/>
        </authorList>
    </citation>
    <scope>NUCLEOTIDE SEQUENCE [LARGE SCALE GENOMIC DNA]</scope>
    <source>
        <strain evidence="3 4">KG-21</strain>
    </source>
</reference>
<dbReference type="EMBL" id="AZYO01000023">
    <property type="protein sequence ID" value="KOS56167.1"/>
    <property type="molecule type" value="Genomic_DNA"/>
</dbReference>
<evidence type="ECO:0000259" key="2">
    <source>
        <dbReference type="Pfam" id="PF09369"/>
    </source>
</evidence>
<dbReference type="AlphaFoldDB" id="A0A0M9WP13"/>
<dbReference type="InterPro" id="IPR047721">
    <property type="entry name" value="DrmB"/>
</dbReference>
<dbReference type="NCBIfam" id="NF038324">
    <property type="entry name" value="DrmB_fam"/>
    <property type="match status" value="1"/>
</dbReference>
<protein>
    <recommendedName>
        <fullName evidence="2">MrfA-like Zn-binding domain-containing protein</fullName>
    </recommendedName>
</protein>
<name>A0A0M9WP13_RHORH</name>
<organism evidence="3 4">
    <name type="scientific">Rhodococcus rhodochrous KG-21</name>
    <dbReference type="NCBI Taxonomy" id="1441923"/>
    <lineage>
        <taxon>Bacteria</taxon>
        <taxon>Bacillati</taxon>
        <taxon>Actinomycetota</taxon>
        <taxon>Actinomycetes</taxon>
        <taxon>Mycobacteriales</taxon>
        <taxon>Nocardiaceae</taxon>
        <taxon>Rhodococcus</taxon>
    </lineage>
</organism>